<evidence type="ECO:0000313" key="3">
    <source>
        <dbReference type="Proteomes" id="UP000014074"/>
    </source>
</evidence>
<dbReference type="OrthoDB" id="4851482at2759"/>
<dbReference type="AlphaFoldDB" id="R8BX16"/>
<dbReference type="KEGG" id="tmn:UCRPA7_696"/>
<protein>
    <submittedName>
        <fullName evidence="2">Uncharacterized protein</fullName>
    </submittedName>
</protein>
<accession>R8BX16</accession>
<dbReference type="EMBL" id="KB932812">
    <property type="protein sequence ID" value="EOO03926.1"/>
    <property type="molecule type" value="Genomic_DNA"/>
</dbReference>
<gene>
    <name evidence="2" type="ORF">UCRPA7_696</name>
</gene>
<reference evidence="3" key="1">
    <citation type="journal article" date="2013" name="Genome Announc.">
        <title>Draft genome sequence of the ascomycete Phaeoacremonium aleophilum strain UCR-PA7, a causal agent of the esca disease complex in grapevines.</title>
        <authorList>
            <person name="Blanco-Ulate B."/>
            <person name="Rolshausen P."/>
            <person name="Cantu D."/>
        </authorList>
    </citation>
    <scope>NUCLEOTIDE SEQUENCE [LARGE SCALE GENOMIC DNA]</scope>
    <source>
        <strain evidence="3">UCR-PA7</strain>
    </source>
</reference>
<dbReference type="RefSeq" id="XP_007911481.1">
    <property type="nucleotide sequence ID" value="XM_007913290.1"/>
</dbReference>
<evidence type="ECO:0000256" key="1">
    <source>
        <dbReference type="SAM" id="MobiDB-lite"/>
    </source>
</evidence>
<name>R8BX16_PHAM7</name>
<feature type="compositionally biased region" description="Basic and acidic residues" evidence="1">
    <location>
        <begin position="280"/>
        <end position="295"/>
    </location>
</feature>
<evidence type="ECO:0000313" key="2">
    <source>
        <dbReference type="EMBL" id="EOO03926.1"/>
    </source>
</evidence>
<feature type="compositionally biased region" description="Basic and acidic residues" evidence="1">
    <location>
        <begin position="1"/>
        <end position="13"/>
    </location>
</feature>
<feature type="compositionally biased region" description="Low complexity" evidence="1">
    <location>
        <begin position="353"/>
        <end position="369"/>
    </location>
</feature>
<dbReference type="GeneID" id="19327670"/>
<organism evidence="2 3">
    <name type="scientific">Phaeoacremonium minimum (strain UCR-PA7)</name>
    <name type="common">Esca disease fungus</name>
    <name type="synonym">Togninia minima</name>
    <dbReference type="NCBI Taxonomy" id="1286976"/>
    <lineage>
        <taxon>Eukaryota</taxon>
        <taxon>Fungi</taxon>
        <taxon>Dikarya</taxon>
        <taxon>Ascomycota</taxon>
        <taxon>Pezizomycotina</taxon>
        <taxon>Sordariomycetes</taxon>
        <taxon>Sordariomycetidae</taxon>
        <taxon>Togniniales</taxon>
        <taxon>Togniniaceae</taxon>
        <taxon>Phaeoacremonium</taxon>
    </lineage>
</organism>
<sequence length="400" mass="44201">MDAIDYKPVKARDPIPSTGREPYTYPDDFEVDADLLQAIKAWTDSQEQAEALVPAQASSVTQGAEEPGQETGDGQVSQSKAESDLFEIDEAELLAQLDEELSEQHPVDYNSTDERLDAILKADGGAYRGYVTSYEDCLELEAAYLRRQDKSAAFLEGTTCADFPETVEEQRACVRELFHGMKNMEGIVDCGGWVPRKGPEGKVLKVDGKPTAEKVLEPTAVAERVAKLRGVEVELLAWNLLESKAIVMGLTDHQWILRVARSPAVETKRKVCNRQINPKRHGESMRGRMSMRDQSLEELPPPVENPALEAATARLKTRKRSREKTAGDDEGVTKKQKRANTATSALPTPPSSSPDSPSSSSPPSSASPARAIEQLKVHMYQRGQMTYEQMRAQCARPRMV</sequence>
<keyword evidence="3" id="KW-1185">Reference proteome</keyword>
<feature type="region of interest" description="Disordered" evidence="1">
    <location>
        <begin position="1"/>
        <end position="24"/>
    </location>
</feature>
<feature type="compositionally biased region" description="Basic and acidic residues" evidence="1">
    <location>
        <begin position="323"/>
        <end position="333"/>
    </location>
</feature>
<feature type="region of interest" description="Disordered" evidence="1">
    <location>
        <begin position="270"/>
        <end position="372"/>
    </location>
</feature>
<dbReference type="HOGENOM" id="CLU_689253_0_0_1"/>
<dbReference type="Proteomes" id="UP000014074">
    <property type="component" value="Unassembled WGS sequence"/>
</dbReference>
<feature type="region of interest" description="Disordered" evidence="1">
    <location>
        <begin position="50"/>
        <end position="81"/>
    </location>
</feature>
<proteinExistence type="predicted"/>